<reference evidence="2" key="1">
    <citation type="submission" date="2017-05" db="EMBL/GenBank/DDBJ databases">
        <authorList>
            <person name="Rodrigo-Torres L."/>
            <person name="Arahal R. D."/>
            <person name="Lucena T."/>
        </authorList>
    </citation>
    <scope>NUCLEOTIDE SEQUENCE [LARGE SCALE GENOMIC DNA]</scope>
    <source>
        <strain evidence="2">CECT 8621</strain>
    </source>
</reference>
<evidence type="ECO:0000313" key="1">
    <source>
        <dbReference type="EMBL" id="SMX46350.1"/>
    </source>
</evidence>
<evidence type="ECO:0000313" key="2">
    <source>
        <dbReference type="Proteomes" id="UP000202922"/>
    </source>
</evidence>
<dbReference type="RefSeq" id="WP_306345726.1">
    <property type="nucleotide sequence ID" value="NZ_FXYE01000002.1"/>
</dbReference>
<accession>A0A238KUM6</accession>
<proteinExistence type="predicted"/>
<sequence length="156" mass="16209">MLFMLAALPLAGCGFTPVYGTGGAADGLTGRILVAAPKNRVGYELAGRLEERLGRTQTPDFKLSYAIKTSAQGVTITSSQSTTRYNLSGDVSYTLVDQATGALLTSGAVNSFTGYSAAGTTVATSAAETDAYNRLMIILADQIVARLLATAESWAE</sequence>
<name>A0A238KUM6_9RHOB</name>
<dbReference type="Pfam" id="PF04390">
    <property type="entry name" value="LptE"/>
    <property type="match status" value="1"/>
</dbReference>
<dbReference type="Gene3D" id="3.30.160.150">
    <property type="entry name" value="Lipoprotein like domain"/>
    <property type="match status" value="1"/>
</dbReference>
<keyword evidence="2" id="KW-1185">Reference proteome</keyword>
<dbReference type="GO" id="GO:0019867">
    <property type="term" value="C:outer membrane"/>
    <property type="evidence" value="ECO:0007669"/>
    <property type="project" value="InterPro"/>
</dbReference>
<dbReference type="InterPro" id="IPR007485">
    <property type="entry name" value="LPS_assembly_LptE"/>
</dbReference>
<protein>
    <recommendedName>
        <fullName evidence="3">LPS-assembly lipoprotein</fullName>
    </recommendedName>
</protein>
<organism evidence="1 2">
    <name type="scientific">Actibacterium lipolyticum</name>
    <dbReference type="NCBI Taxonomy" id="1524263"/>
    <lineage>
        <taxon>Bacteria</taxon>
        <taxon>Pseudomonadati</taxon>
        <taxon>Pseudomonadota</taxon>
        <taxon>Alphaproteobacteria</taxon>
        <taxon>Rhodobacterales</taxon>
        <taxon>Roseobacteraceae</taxon>
        <taxon>Actibacterium</taxon>
    </lineage>
</organism>
<dbReference type="EMBL" id="FXYE01000002">
    <property type="protein sequence ID" value="SMX46350.1"/>
    <property type="molecule type" value="Genomic_DNA"/>
</dbReference>
<dbReference type="Proteomes" id="UP000202922">
    <property type="component" value="Unassembled WGS sequence"/>
</dbReference>
<evidence type="ECO:0008006" key="3">
    <source>
        <dbReference type="Google" id="ProtNLM"/>
    </source>
</evidence>
<dbReference type="AlphaFoldDB" id="A0A238KUM6"/>
<dbReference type="GO" id="GO:0043165">
    <property type="term" value="P:Gram-negative-bacterium-type cell outer membrane assembly"/>
    <property type="evidence" value="ECO:0007669"/>
    <property type="project" value="InterPro"/>
</dbReference>
<gene>
    <name evidence="1" type="ORF">COL8621_03071</name>
</gene>